<dbReference type="AlphaFoldDB" id="A0A913HPC9"/>
<dbReference type="WBParaSite" id="TCONS_00012677.p1">
    <property type="protein sequence ID" value="TCONS_00012677.p1"/>
    <property type="gene ID" value="XLOC_008329"/>
</dbReference>
<name>A0A913HPC9_STRER</name>
<feature type="region of interest" description="Disordered" evidence="1">
    <location>
        <begin position="101"/>
        <end position="120"/>
    </location>
</feature>
<feature type="region of interest" description="Disordered" evidence="1">
    <location>
        <begin position="208"/>
        <end position="247"/>
    </location>
</feature>
<feature type="compositionally biased region" description="Pro residues" evidence="1">
    <location>
        <begin position="318"/>
        <end position="336"/>
    </location>
</feature>
<evidence type="ECO:0000313" key="2">
    <source>
        <dbReference type="Proteomes" id="UP000035681"/>
    </source>
</evidence>
<feature type="compositionally biased region" description="Low complexity" evidence="1">
    <location>
        <begin position="51"/>
        <end position="63"/>
    </location>
</feature>
<feature type="compositionally biased region" description="Basic and acidic residues" evidence="1">
    <location>
        <begin position="465"/>
        <end position="475"/>
    </location>
</feature>
<feature type="region of interest" description="Disordered" evidence="1">
    <location>
        <begin position="38"/>
        <end position="86"/>
    </location>
</feature>
<feature type="region of interest" description="Disordered" evidence="1">
    <location>
        <begin position="401"/>
        <end position="532"/>
    </location>
</feature>
<feature type="region of interest" description="Disordered" evidence="1">
    <location>
        <begin position="312"/>
        <end position="341"/>
    </location>
</feature>
<accession>A0A913HPC9</accession>
<evidence type="ECO:0000313" key="3">
    <source>
        <dbReference type="WBParaSite" id="SSTP_0000506900.1"/>
    </source>
</evidence>
<protein>
    <submittedName>
        <fullName evidence="4">BZIP domain-containing protein</fullName>
    </submittedName>
    <submittedName>
        <fullName evidence="3">Protein SPT2 homolog</fullName>
    </submittedName>
</protein>
<feature type="compositionally biased region" description="Basic residues" evidence="1">
    <location>
        <begin position="420"/>
        <end position="436"/>
    </location>
</feature>
<dbReference type="Proteomes" id="UP000035681">
    <property type="component" value="Unplaced"/>
</dbReference>
<proteinExistence type="predicted"/>
<dbReference type="WBParaSite" id="SSTP_0000506900.1">
    <property type="protein sequence ID" value="SSTP_0000506900.1"/>
    <property type="gene ID" value="SSTP_0000506900"/>
</dbReference>
<organism evidence="3">
    <name type="scientific">Strongyloides stercoralis</name>
    <name type="common">Threadworm</name>
    <dbReference type="NCBI Taxonomy" id="6248"/>
    <lineage>
        <taxon>Eukaryota</taxon>
        <taxon>Metazoa</taxon>
        <taxon>Ecdysozoa</taxon>
        <taxon>Nematoda</taxon>
        <taxon>Chromadorea</taxon>
        <taxon>Rhabditida</taxon>
        <taxon>Tylenchina</taxon>
        <taxon>Panagrolaimomorpha</taxon>
        <taxon>Strongyloidoidea</taxon>
        <taxon>Strongyloididae</taxon>
        <taxon>Strongyloides</taxon>
    </lineage>
</organism>
<reference evidence="3" key="1">
    <citation type="submission" date="2022-10" db="UniProtKB">
        <authorList>
            <consortium name="WormBaseParasite"/>
        </authorList>
    </citation>
    <scope>IDENTIFICATION</scope>
</reference>
<sequence>MKNKMIRCNNIQEHDLPANLKNQKIDATNYLNIGELESFTRHKRQSRSSRGRAQSSRGRQLSRTSSNRQISPAATRRAHKRERERRRRLLIVRAKAIRRSQELAAAKAPPKSNAIKETPKQEPIDFNSLLEDDAFVDALLNRFRERALERFRLPPQGPPPLPPMLGENGLEINNVQEHDLPANLKNQKIDVTNNLNIGELETFIRHKRQSRLSRGRAQSSRGRQLSRRSSYRQLSPAATRRARERERERRRRLLIVRAEELRRAQEIAAAEALSKSNTIKETPKQEPFDFNSLLADDAFVDALMDRFQERAERRLPLRGPPPPRLPPPPGLPPPPRGGGGDRLYVTVSLYLKDSYSKKITFSNNIQEHDLPTSLKNQKFDNTYDLSDESLESLTRYKRQLRNSQKRQQARYRQNQQRQAQKSRQRQRNSLHYRQQRQPRISPAAMRRARERENQYRRRMMAAHADAARRSHKAAESAKSNAMKESPKQEVATSKTLTEEEAYLAKLEEERKKNEKDPSDGKGSNEDKGSEEN</sequence>
<feature type="compositionally biased region" description="Basic and acidic residues" evidence="1">
    <location>
        <begin position="505"/>
        <end position="532"/>
    </location>
</feature>
<feature type="compositionally biased region" description="Basic residues" evidence="1">
    <location>
        <begin position="76"/>
        <end position="86"/>
    </location>
</feature>
<feature type="compositionally biased region" description="Basic residues" evidence="1">
    <location>
        <begin position="41"/>
        <end position="50"/>
    </location>
</feature>
<feature type="compositionally biased region" description="Low complexity" evidence="1">
    <location>
        <begin position="410"/>
        <end position="419"/>
    </location>
</feature>
<evidence type="ECO:0000256" key="1">
    <source>
        <dbReference type="SAM" id="MobiDB-lite"/>
    </source>
</evidence>
<keyword evidence="2" id="KW-1185">Reference proteome</keyword>
<evidence type="ECO:0000313" key="4">
    <source>
        <dbReference type="WBParaSite" id="TCONS_00012677.p1"/>
    </source>
</evidence>